<dbReference type="RefSeq" id="XP_011678348.2">
    <property type="nucleotide sequence ID" value="XM_011680046.2"/>
</dbReference>
<dbReference type="InterPro" id="IPR002889">
    <property type="entry name" value="WSC_carb-bd"/>
</dbReference>
<dbReference type="Pfam" id="PF00530">
    <property type="entry name" value="SRCR"/>
    <property type="match status" value="1"/>
</dbReference>
<dbReference type="InterPro" id="IPR036772">
    <property type="entry name" value="SRCR-like_dom_sf"/>
</dbReference>
<evidence type="ECO:0000259" key="9">
    <source>
        <dbReference type="PROSITE" id="PS50287"/>
    </source>
</evidence>
<evidence type="ECO:0000256" key="5">
    <source>
        <dbReference type="PROSITE-ProRule" id="PRU00196"/>
    </source>
</evidence>
<keyword evidence="1" id="KW-0732">Signal</keyword>
<dbReference type="SUPFAM" id="SSF57535">
    <property type="entry name" value="Complement control module/SCR domain"/>
    <property type="match status" value="1"/>
</dbReference>
<keyword evidence="4" id="KW-0325">Glycoprotein</keyword>
<feature type="transmembrane region" description="Helical" evidence="8">
    <location>
        <begin position="347"/>
        <end position="372"/>
    </location>
</feature>
<feature type="domain" description="SRCR" evidence="9">
    <location>
        <begin position="28"/>
        <end position="136"/>
    </location>
</feature>
<feature type="region of interest" description="Disordered" evidence="7">
    <location>
        <begin position="297"/>
        <end position="321"/>
    </location>
</feature>
<dbReference type="InterPro" id="IPR035976">
    <property type="entry name" value="Sushi/SCR/CCP_sf"/>
</dbReference>
<dbReference type="AlphaFoldDB" id="A0A7M7HI11"/>
<evidence type="ECO:0000256" key="1">
    <source>
        <dbReference type="ARBA" id="ARBA00022729"/>
    </source>
</evidence>
<dbReference type="CDD" id="cd00033">
    <property type="entry name" value="CCP"/>
    <property type="match status" value="1"/>
</dbReference>
<evidence type="ECO:0000256" key="7">
    <source>
        <dbReference type="SAM" id="MobiDB-lite"/>
    </source>
</evidence>
<evidence type="ECO:0000256" key="2">
    <source>
        <dbReference type="ARBA" id="ARBA00022737"/>
    </source>
</evidence>
<evidence type="ECO:0000259" key="10">
    <source>
        <dbReference type="PROSITE" id="PS50923"/>
    </source>
</evidence>
<keyword evidence="8" id="KW-0812">Transmembrane</keyword>
<dbReference type="EnsemblMetazoa" id="XM_011680046">
    <property type="protein sequence ID" value="XP_011678348"/>
    <property type="gene ID" value="LOC105445040"/>
</dbReference>
<evidence type="ECO:0000313" key="12">
    <source>
        <dbReference type="EnsemblMetazoa" id="XP_011678348"/>
    </source>
</evidence>
<dbReference type="InParanoid" id="A0A7M7HI11"/>
<evidence type="ECO:0000313" key="13">
    <source>
        <dbReference type="Proteomes" id="UP000007110"/>
    </source>
</evidence>
<dbReference type="SMART" id="SM00202">
    <property type="entry name" value="SR"/>
    <property type="match status" value="1"/>
</dbReference>
<keyword evidence="3" id="KW-1015">Disulfide bond</keyword>
<dbReference type="InterPro" id="IPR000436">
    <property type="entry name" value="Sushi_SCR_CCP_dom"/>
</dbReference>
<keyword evidence="2" id="KW-0677">Repeat</keyword>
<dbReference type="Pfam" id="PF00084">
    <property type="entry name" value="Sushi"/>
    <property type="match status" value="1"/>
</dbReference>
<dbReference type="PROSITE" id="PS50287">
    <property type="entry name" value="SRCR_2"/>
    <property type="match status" value="1"/>
</dbReference>
<organism evidence="12 13">
    <name type="scientific">Strongylocentrotus purpuratus</name>
    <name type="common">Purple sea urchin</name>
    <dbReference type="NCBI Taxonomy" id="7668"/>
    <lineage>
        <taxon>Eukaryota</taxon>
        <taxon>Metazoa</taxon>
        <taxon>Echinodermata</taxon>
        <taxon>Eleutherozoa</taxon>
        <taxon>Echinozoa</taxon>
        <taxon>Echinoidea</taxon>
        <taxon>Euechinoidea</taxon>
        <taxon>Echinacea</taxon>
        <taxon>Camarodonta</taxon>
        <taxon>Echinidea</taxon>
        <taxon>Strongylocentrotidae</taxon>
        <taxon>Strongylocentrotus</taxon>
    </lineage>
</organism>
<dbReference type="GO" id="GO:0016020">
    <property type="term" value="C:membrane"/>
    <property type="evidence" value="ECO:0007669"/>
    <property type="project" value="InterPro"/>
</dbReference>
<keyword evidence="6" id="KW-0768">Sushi</keyword>
<evidence type="ECO:0000256" key="4">
    <source>
        <dbReference type="ARBA" id="ARBA00023180"/>
    </source>
</evidence>
<dbReference type="Gene3D" id="2.10.70.10">
    <property type="entry name" value="Complement Module, domain 1"/>
    <property type="match status" value="1"/>
</dbReference>
<keyword evidence="13" id="KW-1185">Reference proteome</keyword>
<proteinExistence type="predicted"/>
<dbReference type="SMART" id="SM00032">
    <property type="entry name" value="CCP"/>
    <property type="match status" value="1"/>
</dbReference>
<dbReference type="Pfam" id="PF01822">
    <property type="entry name" value="WSC"/>
    <property type="match status" value="1"/>
</dbReference>
<dbReference type="OMA" id="NNTEPGC"/>
<comment type="caution">
    <text evidence="5">Lacks conserved residue(s) required for the propagation of feature annotation.</text>
</comment>
<feature type="compositionally biased region" description="Basic and acidic residues" evidence="7">
    <location>
        <begin position="473"/>
        <end position="484"/>
    </location>
</feature>
<dbReference type="InterPro" id="IPR001190">
    <property type="entry name" value="SRCR"/>
</dbReference>
<protein>
    <submittedName>
        <fullName evidence="12">Uncharacterized protein</fullName>
    </submittedName>
</protein>
<evidence type="ECO:0000256" key="8">
    <source>
        <dbReference type="SAM" id="Phobius"/>
    </source>
</evidence>
<dbReference type="PANTHER" id="PTHR19331">
    <property type="entry name" value="SCAVENGER RECEPTOR DOMAIN-CONTAINING"/>
    <property type="match status" value="1"/>
</dbReference>
<reference evidence="12" key="2">
    <citation type="submission" date="2021-01" db="UniProtKB">
        <authorList>
            <consortium name="EnsemblMetazoa"/>
        </authorList>
    </citation>
    <scope>IDENTIFICATION</scope>
</reference>
<dbReference type="Proteomes" id="UP000007110">
    <property type="component" value="Unassembled WGS sequence"/>
</dbReference>
<dbReference type="PROSITE" id="PS51212">
    <property type="entry name" value="WSC"/>
    <property type="match status" value="1"/>
</dbReference>
<evidence type="ECO:0000259" key="11">
    <source>
        <dbReference type="PROSITE" id="PS51212"/>
    </source>
</evidence>
<dbReference type="SUPFAM" id="SSF56487">
    <property type="entry name" value="SRCR-like"/>
    <property type="match status" value="1"/>
</dbReference>
<sequence>MKAFYLILLVFLKSCFFFYSDGYILSPFRLVNGSSRHEGRVEFEVDDDDYEDGVLSDNGWTIDSADWVCQKLGYPNAIFAPGASRFGKGQYNVFILDNQGRGVLECEYPDSGDSDSDEYVPDCSSGNVQAAGVTCNNTEPGCFRIRKPERDRVTIKEMDQIESNDDCRALCRDEETLFAAQRDEMCFCFNDPSILNEENSGCDRPCAGNSRQLCGGGNDIFTVFFNVSAGFCPEISGVNLNVYGSRYGRYRFGDIVRANCSGGSRLMGDDELQCLGEPGSFKWNGTVPSCVDGTTVQPGTTNNPRTQLTGRSTAPPLTGTGVDRVTAASSTVSVDMGMEARSETKSLVVPVAVSVVGVIIVAVLAILLFMYFKRTRKTQSEMKQKPTSTESKFNNMSYSIHNIPNNEGPSYYEPNTITEGTVGTDGLIDNVLYKPADIVRRGPNEYELDQDSSQNPTQYGLIDNVLYKPAGNIRRDPNQHERDQSSTNDTPHYGLIDNVLYKPVESTENTQNFRQLPNGYDLPSNDSEYASPDEQASRGFHQDGELIDNILYKPADNQAIQTGHASRKYYEIKPELTTGDYAVADCPIPDRIVPPGAKYYDFEPQPAHSRTQTKFAGYDAVHDIDDDDSELTTDGRNGQRFVVRPDDTSSMIHEYAAVDNDRDPASNFASTNNGTTSAAVKQKPFPRYATVQKKL</sequence>
<evidence type="ECO:0000256" key="3">
    <source>
        <dbReference type="ARBA" id="ARBA00023157"/>
    </source>
</evidence>
<feature type="domain" description="Sushi" evidence="10">
    <location>
        <begin position="230"/>
        <end position="292"/>
    </location>
</feature>
<feature type="region of interest" description="Disordered" evidence="7">
    <location>
        <begin position="513"/>
        <end position="536"/>
    </location>
</feature>
<keyword evidence="8" id="KW-1133">Transmembrane helix</keyword>
<dbReference type="PROSITE" id="PS50923">
    <property type="entry name" value="SUSHI"/>
    <property type="match status" value="1"/>
</dbReference>
<feature type="region of interest" description="Disordered" evidence="7">
    <location>
        <begin position="470"/>
        <end position="494"/>
    </location>
</feature>
<feature type="domain" description="WSC" evidence="11">
    <location>
        <begin position="136"/>
        <end position="227"/>
    </location>
</feature>
<keyword evidence="8" id="KW-0472">Membrane</keyword>
<dbReference type="KEGG" id="spu:105445040"/>
<feature type="compositionally biased region" description="Polar residues" evidence="7">
    <location>
        <begin position="297"/>
        <end position="312"/>
    </location>
</feature>
<accession>A0A7M7HI11</accession>
<dbReference type="Gene3D" id="3.10.250.10">
    <property type="entry name" value="SRCR-like domain"/>
    <property type="match status" value="1"/>
</dbReference>
<dbReference type="PANTHER" id="PTHR19331:SF465">
    <property type="entry name" value="EGG PEPTIDE SPERACT RECEPTOR"/>
    <property type="match status" value="1"/>
</dbReference>
<name>A0A7M7HI11_STRPU</name>
<evidence type="ECO:0000256" key="6">
    <source>
        <dbReference type="PROSITE-ProRule" id="PRU00302"/>
    </source>
</evidence>
<dbReference type="GeneID" id="105445040"/>
<reference evidence="13" key="1">
    <citation type="submission" date="2015-02" db="EMBL/GenBank/DDBJ databases">
        <title>Genome sequencing for Strongylocentrotus purpuratus.</title>
        <authorList>
            <person name="Murali S."/>
            <person name="Liu Y."/>
            <person name="Vee V."/>
            <person name="English A."/>
            <person name="Wang M."/>
            <person name="Skinner E."/>
            <person name="Han Y."/>
            <person name="Muzny D.M."/>
            <person name="Worley K.C."/>
            <person name="Gibbs R.A."/>
        </authorList>
    </citation>
    <scope>NUCLEOTIDE SEQUENCE</scope>
</reference>
<dbReference type="OrthoDB" id="5985073at2759"/>